<reference evidence="4 5" key="1">
    <citation type="journal article" date="2015" name="Int. J. Syst. Evol. Microbiol.">
        <title>Rhizobium anhuiense sp. nov., isolated from effective nodules of Vicia faba and Pisum sativum.</title>
        <authorList>
            <person name="Zhang Y.J."/>
            <person name="Zheng W.T."/>
            <person name="Everall I."/>
            <person name="Young J.P."/>
            <person name="Zhang X.X."/>
            <person name="Tian C.F."/>
            <person name="Sui X.H."/>
            <person name="Wang E.T."/>
            <person name="Chen W.X."/>
        </authorList>
    </citation>
    <scope>NUCLEOTIDE SEQUENCE [LARGE SCALE GENOMIC DNA]</scope>
    <source>
        <strain evidence="4 5">CCBAU 23252</strain>
    </source>
</reference>
<dbReference type="NCBIfam" id="NF005472">
    <property type="entry name" value="PRK07067.1"/>
    <property type="match status" value="1"/>
</dbReference>
<evidence type="ECO:0000256" key="1">
    <source>
        <dbReference type="ARBA" id="ARBA00006484"/>
    </source>
</evidence>
<dbReference type="PRINTS" id="PR00081">
    <property type="entry name" value="GDHRDH"/>
</dbReference>
<comment type="similarity">
    <text evidence="1 2">Belongs to the short-chain dehydrogenases/reductases (SDR) family.</text>
</comment>
<comment type="caution">
    <text evidence="4">The sequence shown here is derived from an EMBL/GenBank/DDBJ whole genome shotgun (WGS) entry which is preliminary data.</text>
</comment>
<name>A0A432NEU1_9HYPH</name>
<dbReference type="Gene3D" id="3.40.50.720">
    <property type="entry name" value="NAD(P)-binding Rossmann-like Domain"/>
    <property type="match status" value="1"/>
</dbReference>
<dbReference type="InterPro" id="IPR002347">
    <property type="entry name" value="SDR_fam"/>
</dbReference>
<feature type="domain" description="Ketoreductase" evidence="3">
    <location>
        <begin position="12"/>
        <end position="189"/>
    </location>
</feature>
<evidence type="ECO:0000313" key="5">
    <source>
        <dbReference type="Proteomes" id="UP000273611"/>
    </source>
</evidence>
<dbReference type="PANTHER" id="PTHR42760">
    <property type="entry name" value="SHORT-CHAIN DEHYDROGENASES/REDUCTASES FAMILY MEMBER"/>
    <property type="match status" value="1"/>
</dbReference>
<dbReference type="PRINTS" id="PR00080">
    <property type="entry name" value="SDRFAMILY"/>
</dbReference>
<dbReference type="GO" id="GO:0003939">
    <property type="term" value="F:L-iditol 2-dehydrogenase (NAD+) activity"/>
    <property type="evidence" value="ECO:0007669"/>
    <property type="project" value="UniProtKB-EC"/>
</dbReference>
<organism evidence="4 5">
    <name type="scientific">Rhizobium anhuiense</name>
    <dbReference type="NCBI Taxonomy" id="1184720"/>
    <lineage>
        <taxon>Bacteria</taxon>
        <taxon>Pseudomonadati</taxon>
        <taxon>Pseudomonadota</taxon>
        <taxon>Alphaproteobacteria</taxon>
        <taxon>Hyphomicrobiales</taxon>
        <taxon>Rhizobiaceae</taxon>
        <taxon>Rhizobium/Agrobacterium group</taxon>
        <taxon>Rhizobium</taxon>
    </lineage>
</organism>
<sequence length="262" mass="27228">MTYAETGRLSGKVALVTGGASGIGKAVCERFAAEGARVVVADLDGERCARVAEAIGPHAWGVALDVTSQDSIEEAVRFTISTAGQIDILVNAAGIYDVESILDISRERTARVFQVNIEGLIFMTQAVAQHMVERGGGGRIINFSSQAGRRGEGPAVAYCASKAAVISITQSCALELIRYGINVNAIAPGVVDTPMWDVVDAKLGSREGLKPGDVKRRVAAAVPAGRFGAPQEQAAMAAFLAGPDAAYIVAQCYNVDGGNVMS</sequence>
<dbReference type="Pfam" id="PF00106">
    <property type="entry name" value="adh_short"/>
    <property type="match status" value="1"/>
</dbReference>
<evidence type="ECO:0000259" key="3">
    <source>
        <dbReference type="SMART" id="SM00822"/>
    </source>
</evidence>
<gene>
    <name evidence="4" type="ORF">EEQ99_24655</name>
</gene>
<dbReference type="Proteomes" id="UP000273611">
    <property type="component" value="Unassembled WGS sequence"/>
</dbReference>
<protein>
    <submittedName>
        <fullName evidence="4">L-iditol 2-dehydrogenase</fullName>
        <ecNumber evidence="4">1.1.1.14</ecNumber>
    </submittedName>
</protein>
<dbReference type="NCBIfam" id="NF005559">
    <property type="entry name" value="PRK07231.1"/>
    <property type="match status" value="1"/>
</dbReference>
<dbReference type="RefSeq" id="WP_127431228.1">
    <property type="nucleotide sequence ID" value="NZ_BMFI01000013.1"/>
</dbReference>
<dbReference type="EC" id="1.1.1.14" evidence="4"/>
<evidence type="ECO:0000256" key="2">
    <source>
        <dbReference type="RuleBase" id="RU000363"/>
    </source>
</evidence>
<keyword evidence="4" id="KW-0560">Oxidoreductase</keyword>
<accession>A0A432NEU1</accession>
<evidence type="ECO:0000313" key="4">
    <source>
        <dbReference type="EMBL" id="RUL98110.1"/>
    </source>
</evidence>
<dbReference type="FunFam" id="3.40.50.720:FF:000084">
    <property type="entry name" value="Short-chain dehydrogenase reductase"/>
    <property type="match status" value="1"/>
</dbReference>
<dbReference type="EMBL" id="RIBW01000014">
    <property type="protein sequence ID" value="RUL98110.1"/>
    <property type="molecule type" value="Genomic_DNA"/>
</dbReference>
<proteinExistence type="inferred from homology"/>
<dbReference type="InterPro" id="IPR036291">
    <property type="entry name" value="NAD(P)-bd_dom_sf"/>
</dbReference>
<dbReference type="InterPro" id="IPR057326">
    <property type="entry name" value="KR_dom"/>
</dbReference>
<dbReference type="SUPFAM" id="SSF51735">
    <property type="entry name" value="NAD(P)-binding Rossmann-fold domains"/>
    <property type="match status" value="1"/>
</dbReference>
<dbReference type="AlphaFoldDB" id="A0A432NEU1"/>
<dbReference type="SMART" id="SM00822">
    <property type="entry name" value="PKS_KR"/>
    <property type="match status" value="1"/>
</dbReference>